<dbReference type="Proteomes" id="UP001164286">
    <property type="component" value="Unassembled WGS sequence"/>
</dbReference>
<keyword evidence="2" id="KW-1185">Reference proteome</keyword>
<protein>
    <submittedName>
        <fullName evidence="1">Uncharacterized protein</fullName>
    </submittedName>
</protein>
<comment type="caution">
    <text evidence="1">The sequence shown here is derived from an EMBL/GenBank/DDBJ whole genome shotgun (WGS) entry which is preliminary data.</text>
</comment>
<reference evidence="1" key="1">
    <citation type="journal article" date="2022" name="G3 (Bethesda)">
        <title>High quality genome of the basidiomycete yeast Dioszegia hungarica PDD-24b-2 isolated from cloud water.</title>
        <authorList>
            <person name="Jarrige D."/>
            <person name="Haridas S."/>
            <person name="Bleykasten-Grosshans C."/>
            <person name="Joly M."/>
            <person name="Nadalig T."/>
            <person name="Sancelme M."/>
            <person name="Vuilleumier S."/>
            <person name="Grigoriev I.V."/>
            <person name="Amato P."/>
            <person name="Bringel F."/>
        </authorList>
    </citation>
    <scope>NUCLEOTIDE SEQUENCE</scope>
    <source>
        <strain evidence="1">PDD-24b-2</strain>
    </source>
</reference>
<evidence type="ECO:0000313" key="2">
    <source>
        <dbReference type="Proteomes" id="UP001164286"/>
    </source>
</evidence>
<dbReference type="GeneID" id="77727306"/>
<name>A0AA38H484_9TREE</name>
<organism evidence="1 2">
    <name type="scientific">Dioszegia hungarica</name>
    <dbReference type="NCBI Taxonomy" id="4972"/>
    <lineage>
        <taxon>Eukaryota</taxon>
        <taxon>Fungi</taxon>
        <taxon>Dikarya</taxon>
        <taxon>Basidiomycota</taxon>
        <taxon>Agaricomycotina</taxon>
        <taxon>Tremellomycetes</taxon>
        <taxon>Tremellales</taxon>
        <taxon>Bulleribasidiaceae</taxon>
        <taxon>Dioszegia</taxon>
    </lineage>
</organism>
<sequence>MDPPQRGSSDLRFKECGAVVTQASRHFATLSTFQSSVLYLPADPTESHSRSFISILGVTLESLVMKPFNKEFPSELWPLILRWLRNPTPLPSSRPPRSELAQPHLAQTVRVSKYFNSIVERLLYTHVISEDFPGLFAVPESAPGRRFTLTKSLKVEYCSKTTDVTYRTIFSTPAAGSQTSPEHSVWRNVGLSRQEHEAGLDLACEAEIARIHILTCRFQGELGGEKRSMADVLPRLETRAINSIYASEDDAYHRYERNIMDGSREKERMQVSVIMFAEFLKSGNLRHFCILDNLGPLSLPLVSYASFQGPPHTLSVHFSRLSGARFPVSMGRNIRWAYDGPPNADMREYFGEMSRDLMLVAKHRKALVAGPGNSGTNRPRPANSDVADVDIYMSSTMLSPGFEPAYTSFYPNAAIELDARALSIDKERVMVRLLGAECQTHMRKSSGLLDVVRWHPTWEAPICEACGVGWV</sequence>
<gene>
    <name evidence="1" type="ORF">MKK02DRAFT_30655</name>
</gene>
<dbReference type="EMBL" id="JAKWFO010000015">
    <property type="protein sequence ID" value="KAI9632109.1"/>
    <property type="molecule type" value="Genomic_DNA"/>
</dbReference>
<evidence type="ECO:0000313" key="1">
    <source>
        <dbReference type="EMBL" id="KAI9632109.1"/>
    </source>
</evidence>
<proteinExistence type="predicted"/>
<accession>A0AA38H484</accession>
<dbReference type="RefSeq" id="XP_052941886.1">
    <property type="nucleotide sequence ID" value="XM_053088101.1"/>
</dbReference>
<dbReference type="AlphaFoldDB" id="A0AA38H484"/>